<feature type="transmembrane region" description="Helical" evidence="7">
    <location>
        <begin position="249"/>
        <end position="268"/>
    </location>
</feature>
<dbReference type="PANTHER" id="PTHR43124:SF3">
    <property type="entry name" value="CHLORAMPHENICOL EFFLUX PUMP RV0191"/>
    <property type="match status" value="1"/>
</dbReference>
<keyword evidence="3" id="KW-1003">Cell membrane</keyword>
<reference evidence="9" key="1">
    <citation type="journal article" date="2016" name="Genome Announc.">
        <title>Draft Genome Sequence of the Syntrophic Lactate-Degrading Bacterium Tepidanaerobacter syntrophicus JLT.</title>
        <authorList>
            <person name="Matsuura N."/>
            <person name="Ohashi A."/>
            <person name="Tourlousse D.M."/>
            <person name="Sekiguchi Y."/>
        </authorList>
    </citation>
    <scope>NUCLEOTIDE SEQUENCE [LARGE SCALE GENOMIC DNA]</scope>
    <source>
        <strain evidence="9">JL</strain>
    </source>
</reference>
<keyword evidence="10" id="KW-1185">Reference proteome</keyword>
<feature type="transmembrane region" description="Helical" evidence="7">
    <location>
        <begin position="214"/>
        <end position="237"/>
    </location>
</feature>
<evidence type="ECO:0000256" key="7">
    <source>
        <dbReference type="SAM" id="Phobius"/>
    </source>
</evidence>
<feature type="transmembrane region" description="Helical" evidence="7">
    <location>
        <begin position="78"/>
        <end position="98"/>
    </location>
</feature>
<name>A0A0U9HHZ9_9FIRM</name>
<dbReference type="GO" id="GO:0005886">
    <property type="term" value="C:plasma membrane"/>
    <property type="evidence" value="ECO:0007669"/>
    <property type="project" value="UniProtKB-SubCell"/>
</dbReference>
<dbReference type="InterPro" id="IPR050189">
    <property type="entry name" value="MFS_Efflux_Transporters"/>
</dbReference>
<accession>A0A0U9HHZ9</accession>
<gene>
    <name evidence="9" type="ORF">TSYNT_851</name>
</gene>
<dbReference type="PROSITE" id="PS50850">
    <property type="entry name" value="MFS"/>
    <property type="match status" value="1"/>
</dbReference>
<dbReference type="SUPFAM" id="SSF103473">
    <property type="entry name" value="MFS general substrate transporter"/>
    <property type="match status" value="1"/>
</dbReference>
<evidence type="ECO:0000256" key="5">
    <source>
        <dbReference type="ARBA" id="ARBA00022989"/>
    </source>
</evidence>
<dbReference type="InterPro" id="IPR011701">
    <property type="entry name" value="MFS"/>
</dbReference>
<evidence type="ECO:0000313" key="10">
    <source>
        <dbReference type="Proteomes" id="UP000062160"/>
    </source>
</evidence>
<evidence type="ECO:0000313" key="9">
    <source>
        <dbReference type="EMBL" id="GAQ25524.1"/>
    </source>
</evidence>
<evidence type="ECO:0000259" key="8">
    <source>
        <dbReference type="PROSITE" id="PS50850"/>
    </source>
</evidence>
<evidence type="ECO:0000256" key="2">
    <source>
        <dbReference type="ARBA" id="ARBA00022448"/>
    </source>
</evidence>
<dbReference type="Proteomes" id="UP000062160">
    <property type="component" value="Unassembled WGS sequence"/>
</dbReference>
<evidence type="ECO:0000256" key="6">
    <source>
        <dbReference type="ARBA" id="ARBA00023136"/>
    </source>
</evidence>
<dbReference type="GO" id="GO:0022857">
    <property type="term" value="F:transmembrane transporter activity"/>
    <property type="evidence" value="ECO:0007669"/>
    <property type="project" value="InterPro"/>
</dbReference>
<dbReference type="RefSeq" id="WP_059032940.1">
    <property type="nucleotide sequence ID" value="NZ_DF977002.1"/>
</dbReference>
<protein>
    <submittedName>
        <fullName evidence="9">Arabinose efflux permease, MFS family</fullName>
    </submittedName>
</protein>
<keyword evidence="6 7" id="KW-0472">Membrane</keyword>
<dbReference type="Gene3D" id="1.20.1250.20">
    <property type="entry name" value="MFS general substrate transporter like domains"/>
    <property type="match status" value="2"/>
</dbReference>
<keyword evidence="4 7" id="KW-0812">Transmembrane</keyword>
<feature type="transmembrane region" description="Helical" evidence="7">
    <location>
        <begin position="167"/>
        <end position="185"/>
    </location>
</feature>
<dbReference type="AlphaFoldDB" id="A0A0U9HHZ9"/>
<dbReference type="PANTHER" id="PTHR43124">
    <property type="entry name" value="PURINE EFFLUX PUMP PBUE"/>
    <property type="match status" value="1"/>
</dbReference>
<keyword evidence="5 7" id="KW-1133">Transmembrane helix</keyword>
<sequence length="399" mass="43067">MSKSKIDSKILWPLIALCLGWTLIYADRTAMYPLLSVIGDNFHLTNTQIGTITGSYFLIYVAMQIPSGIFADKIGQKRLLISTFIIVGFALIGFALFAKSYLSLLLFTVFHGFGAGFFYPCAYGIMLKIVDSDSWGRGAAIVNLGMSLGLIIGLAASGPLYIHFGNYSAIFLLLAILTLLSAFILNKAIPNIEKSIAGQQENFKVLEVLKNKNLLFINLSQFCALYGYWTAVTWGATFFYEERGISMEFAGLFVAIVGISAIIPSLVMGSISDKIGRKKMALVLFPLGSLTIFLMAYARSKAAIILSLIAYGVVGKSSWDPIAVAWTGSHAFAMDKKALGTAMGIFNFSGMMSAVVAPIITGFIKDVTGSLVAAYYVAAAISVLGGFLVMFVSEEPESK</sequence>
<organism evidence="9">
    <name type="scientific">Tepidanaerobacter syntrophicus</name>
    <dbReference type="NCBI Taxonomy" id="224999"/>
    <lineage>
        <taxon>Bacteria</taxon>
        <taxon>Bacillati</taxon>
        <taxon>Bacillota</taxon>
        <taxon>Clostridia</taxon>
        <taxon>Thermosediminibacterales</taxon>
        <taxon>Tepidanaerobacteraceae</taxon>
        <taxon>Tepidanaerobacter</taxon>
    </lineage>
</organism>
<dbReference type="Pfam" id="PF07690">
    <property type="entry name" value="MFS_1"/>
    <property type="match status" value="1"/>
</dbReference>
<proteinExistence type="predicted"/>
<dbReference type="OrthoDB" id="9773404at2"/>
<feature type="transmembrane region" description="Helical" evidence="7">
    <location>
        <begin position="373"/>
        <end position="392"/>
    </location>
</feature>
<dbReference type="InterPro" id="IPR036259">
    <property type="entry name" value="MFS_trans_sf"/>
</dbReference>
<feature type="transmembrane region" description="Helical" evidence="7">
    <location>
        <begin position="138"/>
        <end position="161"/>
    </location>
</feature>
<feature type="transmembrane region" description="Helical" evidence="7">
    <location>
        <begin position="338"/>
        <end position="361"/>
    </location>
</feature>
<dbReference type="STRING" id="224999.GCA_001485475_01554"/>
<keyword evidence="2" id="KW-0813">Transport</keyword>
<dbReference type="EMBL" id="DF977002">
    <property type="protein sequence ID" value="GAQ25524.1"/>
    <property type="molecule type" value="Genomic_DNA"/>
</dbReference>
<feature type="transmembrane region" description="Helical" evidence="7">
    <location>
        <begin position="280"/>
        <end position="298"/>
    </location>
</feature>
<evidence type="ECO:0000256" key="3">
    <source>
        <dbReference type="ARBA" id="ARBA00022475"/>
    </source>
</evidence>
<feature type="transmembrane region" description="Helical" evidence="7">
    <location>
        <begin position="104"/>
        <end position="126"/>
    </location>
</feature>
<dbReference type="InterPro" id="IPR020846">
    <property type="entry name" value="MFS_dom"/>
</dbReference>
<comment type="subcellular location">
    <subcellularLocation>
        <location evidence="1">Cell membrane</location>
        <topology evidence="1">Multi-pass membrane protein</topology>
    </subcellularLocation>
</comment>
<feature type="domain" description="Major facilitator superfamily (MFS) profile" evidence="8">
    <location>
        <begin position="13"/>
        <end position="397"/>
    </location>
</feature>
<evidence type="ECO:0000256" key="4">
    <source>
        <dbReference type="ARBA" id="ARBA00022692"/>
    </source>
</evidence>
<evidence type="ECO:0000256" key="1">
    <source>
        <dbReference type="ARBA" id="ARBA00004651"/>
    </source>
</evidence>
<feature type="transmembrane region" description="Helical" evidence="7">
    <location>
        <begin position="50"/>
        <end position="71"/>
    </location>
</feature>